<proteinExistence type="predicted"/>
<evidence type="ECO:0000313" key="2">
    <source>
        <dbReference type="EMBL" id="GIJ46708.1"/>
    </source>
</evidence>
<dbReference type="InterPro" id="IPR036388">
    <property type="entry name" value="WH-like_DNA-bd_sf"/>
</dbReference>
<feature type="domain" description="HTH marR-type" evidence="1">
    <location>
        <begin position="35"/>
        <end position="171"/>
    </location>
</feature>
<accession>A0A8J4DRE9</accession>
<dbReference type="GO" id="GO:0006950">
    <property type="term" value="P:response to stress"/>
    <property type="evidence" value="ECO:0007669"/>
    <property type="project" value="TreeGrafter"/>
</dbReference>
<dbReference type="EMBL" id="BOPF01000012">
    <property type="protein sequence ID" value="GIJ46708.1"/>
    <property type="molecule type" value="Genomic_DNA"/>
</dbReference>
<evidence type="ECO:0000313" key="3">
    <source>
        <dbReference type="Proteomes" id="UP000619260"/>
    </source>
</evidence>
<dbReference type="AlphaFoldDB" id="A0A8J4DRE9"/>
<sequence length="184" mass="20724">MIYQYFEVCAAAADRPRMVSCVPGKPLDQPLEADEEAVWRALARVVLVLPRLMDADLLQRRNLTLSEYTVLMTLSEAPGRSMRMAELAARVPITLSGLTRLVERLARQDMVTRARSGADGRGQEAVLTDAGFERLREAWPAHLQSVRRIVLENLDGVDLPALTRALEAIADHEDDRRPIRRRAR</sequence>
<comment type="caution">
    <text evidence="2">The sequence shown here is derived from an EMBL/GenBank/DDBJ whole genome shotgun (WGS) entry which is preliminary data.</text>
</comment>
<gene>
    <name evidence="2" type="ORF">Val02_35940</name>
</gene>
<name>A0A8J4DRE9_9ACTN</name>
<dbReference type="Proteomes" id="UP000619260">
    <property type="component" value="Unassembled WGS sequence"/>
</dbReference>
<keyword evidence="3" id="KW-1185">Reference proteome</keyword>
<organism evidence="2 3">
    <name type="scientific">Virgisporangium aliadipatigenens</name>
    <dbReference type="NCBI Taxonomy" id="741659"/>
    <lineage>
        <taxon>Bacteria</taxon>
        <taxon>Bacillati</taxon>
        <taxon>Actinomycetota</taxon>
        <taxon>Actinomycetes</taxon>
        <taxon>Micromonosporales</taxon>
        <taxon>Micromonosporaceae</taxon>
        <taxon>Virgisporangium</taxon>
    </lineage>
</organism>
<evidence type="ECO:0000259" key="1">
    <source>
        <dbReference type="PROSITE" id="PS50995"/>
    </source>
</evidence>
<dbReference type="InterPro" id="IPR000835">
    <property type="entry name" value="HTH_MarR-typ"/>
</dbReference>
<dbReference type="SMART" id="SM00347">
    <property type="entry name" value="HTH_MARR"/>
    <property type="match status" value="1"/>
</dbReference>
<dbReference type="Gene3D" id="1.10.10.10">
    <property type="entry name" value="Winged helix-like DNA-binding domain superfamily/Winged helix DNA-binding domain"/>
    <property type="match status" value="1"/>
</dbReference>
<dbReference type="Pfam" id="PF12802">
    <property type="entry name" value="MarR_2"/>
    <property type="match status" value="1"/>
</dbReference>
<dbReference type="PANTHER" id="PTHR33164">
    <property type="entry name" value="TRANSCRIPTIONAL REGULATOR, MARR FAMILY"/>
    <property type="match status" value="1"/>
</dbReference>
<reference evidence="2" key="1">
    <citation type="submission" date="2021-01" db="EMBL/GenBank/DDBJ databases">
        <title>Whole genome shotgun sequence of Virgisporangium aliadipatigenens NBRC 105644.</title>
        <authorList>
            <person name="Komaki H."/>
            <person name="Tamura T."/>
        </authorList>
    </citation>
    <scope>NUCLEOTIDE SEQUENCE</scope>
    <source>
        <strain evidence="2">NBRC 105644</strain>
    </source>
</reference>
<dbReference type="InterPro" id="IPR036390">
    <property type="entry name" value="WH_DNA-bd_sf"/>
</dbReference>
<dbReference type="SUPFAM" id="SSF46785">
    <property type="entry name" value="Winged helix' DNA-binding domain"/>
    <property type="match status" value="1"/>
</dbReference>
<protein>
    <submittedName>
        <fullName evidence="2">MarR family transcriptional regulator</fullName>
    </submittedName>
</protein>
<dbReference type="GO" id="GO:0003700">
    <property type="term" value="F:DNA-binding transcription factor activity"/>
    <property type="evidence" value="ECO:0007669"/>
    <property type="project" value="InterPro"/>
</dbReference>
<dbReference type="InterPro" id="IPR039422">
    <property type="entry name" value="MarR/SlyA-like"/>
</dbReference>
<dbReference type="PANTHER" id="PTHR33164:SF99">
    <property type="entry name" value="MARR FAMILY REGULATORY PROTEIN"/>
    <property type="match status" value="1"/>
</dbReference>
<dbReference type="PROSITE" id="PS50995">
    <property type="entry name" value="HTH_MARR_2"/>
    <property type="match status" value="1"/>
</dbReference>